<proteinExistence type="predicted"/>
<organism evidence="1 2">
    <name type="scientific">ssRNA phage Esthiorhiza.1_3</name>
    <dbReference type="NCBI Taxonomy" id="2786018"/>
    <lineage>
        <taxon>Viruses</taxon>
        <taxon>Riboviria</taxon>
        <taxon>Orthornavirae</taxon>
        <taxon>Lenarviricota</taxon>
        <taxon>Leviviricetes</taxon>
        <taxon>Timlovirales</taxon>
        <taxon>Steitzviridae</taxon>
        <taxon>Lidtloavirus</taxon>
        <taxon>Lidtloavirus neohumihabitans</taxon>
        <taxon>Zuysuivirus humihabitans</taxon>
    </lineage>
</organism>
<reference evidence="1" key="1">
    <citation type="submission" date="2020-09" db="EMBL/GenBank/DDBJ databases">
        <title>Leviviricetes taxonomy.</title>
        <authorList>
            <person name="Stockdale S.R."/>
            <person name="Callanan J."/>
            <person name="Adriaenssens E.M."/>
            <person name="Kuhn J.H."/>
            <person name="Rumnieks J."/>
            <person name="Shkoporov A."/>
            <person name="Draper L.A."/>
            <person name="Ross P."/>
            <person name="Hill C."/>
        </authorList>
    </citation>
    <scope>NUCLEOTIDE SEQUENCE</scope>
</reference>
<accession>A0A8S5KXA9</accession>
<dbReference type="RefSeq" id="YP_010771305.1">
    <property type="nucleotide sequence ID" value="NC_074549.1"/>
</dbReference>
<feature type="non-terminal residue" evidence="1">
    <location>
        <position position="1"/>
    </location>
</feature>
<keyword evidence="2" id="KW-1185">Reference proteome</keyword>
<gene>
    <name evidence="1" type="primary">Esthiorhiza.1_3_1</name>
</gene>
<dbReference type="Proteomes" id="UP000676390">
    <property type="component" value="Segment"/>
</dbReference>
<dbReference type="GeneID" id="80401006"/>
<evidence type="ECO:0000313" key="1">
    <source>
        <dbReference type="EMBL" id="DAD50142.1"/>
    </source>
</evidence>
<sequence length="485" mass="54983">PKGHPASMMLVCRICTFSATSDTAYPNDCRFFCLSIRRTMLSDQGLDLWQRDLVNPYGRKGSFHRIRQQSYGSVLLDEYPDYYQLRQSTWSYRTRQGYDPRLETPQGILNANEVKNRRPHDNGHEFKSIRVKAFASHKDYFVRATGGGYYKGPLILERQPLGSLGNLLDHDTYYGEPDLTHASHALRTTIPNKSAENLAQALLELVVDLPRVPLSMIGKTPKNFKDLARNSADEYLNQAFAWSPLASDVLKTVRAVIKSKEILDQYMRDSGRNVRRSFDYQPEVISSSTKDDEIASSLNNLSWSTNGFTTVYNTRADSLGVCTTTIETTRKEWFRGAFTYYTDEGSTLIDKINLASQKAQKLLGVKLNLETLWELAPWSWLADWFTNIGDIIAINSAISTDNLVLRYGYFMQTYKTNITVVHPGVNFIYGGNTGPISQSMEFITKERIRATPYGFGLSTDGFTPLQWAILGALGLTKSPHKMWWG</sequence>
<dbReference type="EMBL" id="BK013443">
    <property type="protein sequence ID" value="DAD50142.1"/>
    <property type="molecule type" value="Genomic_RNA"/>
</dbReference>
<evidence type="ECO:0000313" key="2">
    <source>
        <dbReference type="Proteomes" id="UP000676390"/>
    </source>
</evidence>
<dbReference type="KEGG" id="vg:80401006"/>
<name>A0A8S5KXA9_9VIRU</name>
<protein>
    <submittedName>
        <fullName evidence="1">Maturation protein</fullName>
    </submittedName>
</protein>